<keyword evidence="2" id="KW-0472">Membrane</keyword>
<evidence type="ECO:0000256" key="2">
    <source>
        <dbReference type="SAM" id="Phobius"/>
    </source>
</evidence>
<proteinExistence type="predicted"/>
<sequence length="57" mass="6317">MSITAIIITALAIGIIVGGILVLKKSAHKFNLTAEQLADIKKRNEELDKEEKDQQKK</sequence>
<feature type="coiled-coil region" evidence="1">
    <location>
        <begin position="30"/>
        <end position="57"/>
    </location>
</feature>
<organism evidence="3 4">
    <name type="scientific">Colwellia psychrerythraea</name>
    <name type="common">Vibrio psychroerythus</name>
    <dbReference type="NCBI Taxonomy" id="28229"/>
    <lineage>
        <taxon>Bacteria</taxon>
        <taxon>Pseudomonadati</taxon>
        <taxon>Pseudomonadota</taxon>
        <taxon>Gammaproteobacteria</taxon>
        <taxon>Alteromonadales</taxon>
        <taxon>Colwelliaceae</taxon>
        <taxon>Colwellia</taxon>
    </lineage>
</organism>
<accession>A0A099KQ80</accession>
<dbReference type="Pfam" id="PF11446">
    <property type="entry name" value="DUF2897"/>
    <property type="match status" value="1"/>
</dbReference>
<protein>
    <recommendedName>
        <fullName evidence="5">DUF2897 domain-containing protein</fullName>
    </recommendedName>
</protein>
<keyword evidence="2" id="KW-0812">Transmembrane</keyword>
<dbReference type="EMBL" id="JQED01000015">
    <property type="protein sequence ID" value="KGJ92929.1"/>
    <property type="molecule type" value="Genomic_DNA"/>
</dbReference>
<keyword evidence="2" id="KW-1133">Transmembrane helix</keyword>
<dbReference type="RefSeq" id="WP_081962000.1">
    <property type="nucleotide sequence ID" value="NZ_JQED01000015.1"/>
</dbReference>
<dbReference type="Proteomes" id="UP000029843">
    <property type="component" value="Unassembled WGS sequence"/>
</dbReference>
<evidence type="ECO:0000256" key="1">
    <source>
        <dbReference type="SAM" id="Coils"/>
    </source>
</evidence>
<comment type="caution">
    <text evidence="3">The sequence shown here is derived from an EMBL/GenBank/DDBJ whole genome shotgun (WGS) entry which is preliminary data.</text>
</comment>
<reference evidence="3 4" key="1">
    <citation type="submission" date="2014-08" db="EMBL/GenBank/DDBJ databases">
        <title>Genomic and Phenotypic Diversity of Colwellia psychrerythraea strains from Disparate Marine Basins.</title>
        <authorList>
            <person name="Techtmann S.M."/>
            <person name="Stelling S.C."/>
            <person name="Utturkar S.M."/>
            <person name="Alshibli N."/>
            <person name="Harris A."/>
            <person name="Brown S.D."/>
            <person name="Hazen T.C."/>
        </authorList>
    </citation>
    <scope>NUCLEOTIDE SEQUENCE [LARGE SCALE GENOMIC DNA]</scope>
    <source>
        <strain evidence="3 4">ND2E</strain>
    </source>
</reference>
<evidence type="ECO:0000313" key="4">
    <source>
        <dbReference type="Proteomes" id="UP000029843"/>
    </source>
</evidence>
<dbReference type="InterPro" id="IPR021550">
    <property type="entry name" value="DUF2897"/>
</dbReference>
<evidence type="ECO:0008006" key="5">
    <source>
        <dbReference type="Google" id="ProtNLM"/>
    </source>
</evidence>
<evidence type="ECO:0000313" key="3">
    <source>
        <dbReference type="EMBL" id="KGJ92929.1"/>
    </source>
</evidence>
<dbReference type="AlphaFoldDB" id="A0A099KQ80"/>
<name>A0A099KQ80_COLPS</name>
<gene>
    <name evidence="3" type="ORF">ND2E_2395</name>
</gene>
<dbReference type="PATRIC" id="fig|28229.4.peg.1425"/>
<feature type="transmembrane region" description="Helical" evidence="2">
    <location>
        <begin position="6"/>
        <end position="23"/>
    </location>
</feature>
<keyword evidence="1" id="KW-0175">Coiled coil</keyword>